<keyword evidence="3 12" id="KW-0444">Lipid biosynthesis</keyword>
<feature type="transmembrane region" description="Helical" evidence="12">
    <location>
        <begin position="256"/>
        <end position="280"/>
    </location>
</feature>
<dbReference type="Proteomes" id="UP000248044">
    <property type="component" value="Chromosome"/>
</dbReference>
<feature type="transmembrane region" description="Helical" evidence="12">
    <location>
        <begin position="219"/>
        <end position="244"/>
    </location>
</feature>
<dbReference type="InterPro" id="IPR050475">
    <property type="entry name" value="Prenyltransferase_related"/>
</dbReference>
<name>A0A2U9IFJ4_9CREN</name>
<dbReference type="HAMAP" id="MF_01286">
    <property type="entry name" value="DGGGP_synth"/>
    <property type="match status" value="1"/>
</dbReference>
<keyword evidence="7 12" id="KW-1133">Transmembrane helix</keyword>
<evidence type="ECO:0000313" key="14">
    <source>
        <dbReference type="Proteomes" id="UP000248044"/>
    </source>
</evidence>
<keyword evidence="2 12" id="KW-1003">Cell membrane</keyword>
<comment type="pathway">
    <text evidence="12">Membrane lipid metabolism; glycerophospholipid metabolism.</text>
</comment>
<dbReference type="PANTHER" id="PTHR42723">
    <property type="entry name" value="CHLOROPHYLL SYNTHASE"/>
    <property type="match status" value="1"/>
</dbReference>
<dbReference type="OrthoDB" id="11851at2157"/>
<evidence type="ECO:0000256" key="5">
    <source>
        <dbReference type="ARBA" id="ARBA00022692"/>
    </source>
</evidence>
<evidence type="ECO:0000256" key="4">
    <source>
        <dbReference type="ARBA" id="ARBA00022679"/>
    </source>
</evidence>
<dbReference type="GO" id="GO:0047295">
    <property type="term" value="F:geranylgeranylglycerol-phosphate geranylgeranyltransferase activity"/>
    <property type="evidence" value="ECO:0007669"/>
    <property type="project" value="UniProtKB-UniRule"/>
</dbReference>
<organism evidence="13 14">
    <name type="scientific">Acidianus brierleyi</name>
    <dbReference type="NCBI Taxonomy" id="41673"/>
    <lineage>
        <taxon>Archaea</taxon>
        <taxon>Thermoproteota</taxon>
        <taxon>Thermoprotei</taxon>
        <taxon>Sulfolobales</taxon>
        <taxon>Sulfolobaceae</taxon>
        <taxon>Acidianus</taxon>
    </lineage>
</organism>
<dbReference type="CDD" id="cd13961">
    <property type="entry name" value="PT_UbiA_DGGGPS"/>
    <property type="match status" value="1"/>
</dbReference>
<evidence type="ECO:0000313" key="13">
    <source>
        <dbReference type="EMBL" id="AWR94803.1"/>
    </source>
</evidence>
<protein>
    <recommendedName>
        <fullName evidence="12">Digeranylgeranylglyceryl phosphate synthase</fullName>
        <shortName evidence="12">DGGGP synthase</shortName>
        <shortName evidence="12">DGGGPS</shortName>
        <ecNumber evidence="12">2.5.1.42</ecNumber>
    </recommendedName>
    <alternativeName>
        <fullName evidence="12">(S)-2,3-di-O-geranylgeranylglyceryl phosphate synthase</fullName>
    </alternativeName>
    <alternativeName>
        <fullName evidence="12">Geranylgeranylglycerol-phosphate geranylgeranyltransferase</fullName>
    </alternativeName>
</protein>
<comment type="subcellular location">
    <subcellularLocation>
        <location evidence="1 12">Cell membrane</location>
        <topology evidence="1 12">Multi-pass membrane protein</topology>
    </subcellularLocation>
</comment>
<keyword evidence="4 12" id="KW-0808">Transferase</keyword>
<evidence type="ECO:0000256" key="10">
    <source>
        <dbReference type="ARBA" id="ARBA00023209"/>
    </source>
</evidence>
<dbReference type="KEGG" id="abri:DFR85_09510"/>
<dbReference type="EMBL" id="CP029289">
    <property type="protein sequence ID" value="AWR94803.1"/>
    <property type="molecule type" value="Genomic_DNA"/>
</dbReference>
<dbReference type="Pfam" id="PF01040">
    <property type="entry name" value="UbiA"/>
    <property type="match status" value="1"/>
</dbReference>
<keyword evidence="10 12" id="KW-0594">Phospholipid biosynthesis</keyword>
<keyword evidence="11 12" id="KW-1208">Phospholipid metabolism</keyword>
<evidence type="ECO:0000256" key="2">
    <source>
        <dbReference type="ARBA" id="ARBA00022475"/>
    </source>
</evidence>
<evidence type="ECO:0000256" key="11">
    <source>
        <dbReference type="ARBA" id="ARBA00023264"/>
    </source>
</evidence>
<feature type="transmembrane region" description="Helical" evidence="12">
    <location>
        <begin position="131"/>
        <end position="150"/>
    </location>
</feature>
<sequence>MNPYLKLIRIHNVIGAAIGDFTGYVVASEWRILPLKLLISILVVSLVAAGGYAINDVYDIEIDKINKPDRPLPSGRITLRNAVFLSYATMILGILLSVFLGYIQIFVAFITSLLLYLYAKSLKRTGLTGNFVVALTTGLSIFYGGLAYFKGNWLEMVLIPTIYSFFLTLTREIVKGIEDYEGDKKYSVRTLATTIGISKSWNIAKIMLIIVLISSPIPFFLGFNLIYLVLLIPFSYFTLLTIIQNKSIEGGAKARALLKGSAFVGMLAFALGTLPLNFLINHFP</sequence>
<dbReference type="InterPro" id="IPR023547">
    <property type="entry name" value="DGGGP_synth"/>
</dbReference>
<proteinExistence type="inferred from homology"/>
<keyword evidence="5 12" id="KW-0812">Transmembrane</keyword>
<comment type="similarity">
    <text evidence="12">Belongs to the UbiA prenyltransferase family. DGGGP synthase subfamily.</text>
</comment>
<dbReference type="AlphaFoldDB" id="A0A2U9IFJ4"/>
<gene>
    <name evidence="13" type="ORF">DFR85_09510</name>
</gene>
<feature type="transmembrane region" description="Helical" evidence="12">
    <location>
        <begin position="156"/>
        <end position="174"/>
    </location>
</feature>
<dbReference type="InterPro" id="IPR044878">
    <property type="entry name" value="UbiA_sf"/>
</dbReference>
<dbReference type="Gene3D" id="1.10.357.140">
    <property type="entry name" value="UbiA prenyltransferase"/>
    <property type="match status" value="1"/>
</dbReference>
<comment type="function">
    <text evidence="12">Prenyltransferase that catalyzes the transfer of the geranylgeranyl moiety of geranylgeranyl diphosphate (GGPP) to the C2 hydroxyl of (S)-3-O-geranylgeranylglyceryl phosphate (GGGP). This reaction is the second ether-bond-formation step in the biosynthesis of archaeal membrane lipids.</text>
</comment>
<keyword evidence="8 12" id="KW-0443">Lipid metabolism</keyword>
<comment type="cofactor">
    <cofactor evidence="12">
        <name>Mg(2+)</name>
        <dbReference type="ChEBI" id="CHEBI:18420"/>
    </cofactor>
</comment>
<dbReference type="GO" id="GO:0005886">
    <property type="term" value="C:plasma membrane"/>
    <property type="evidence" value="ECO:0007669"/>
    <property type="project" value="UniProtKB-SubCell"/>
</dbReference>
<dbReference type="PANTHER" id="PTHR42723:SF1">
    <property type="entry name" value="CHLOROPHYLL SYNTHASE, CHLOROPLASTIC"/>
    <property type="match status" value="1"/>
</dbReference>
<evidence type="ECO:0000256" key="6">
    <source>
        <dbReference type="ARBA" id="ARBA00022842"/>
    </source>
</evidence>
<reference evidence="13 14" key="1">
    <citation type="submission" date="2018-05" db="EMBL/GenBank/DDBJ databases">
        <title>Complete Genome Sequences of Extremely Thermoacidophilic, Metal-Mobilizing Type-Strain Members of the Archaeal Family Sulfolobaceae: Acidianus brierleyi DSM-1651T, Acidianus sulfidivorans DSM-18786T, Metallosphaera hakonensis DSM-7519T, and Metallosphaera prunae DSM-10039T.</title>
        <authorList>
            <person name="Counts J.A."/>
            <person name="Kelly R.M."/>
        </authorList>
    </citation>
    <scope>NUCLEOTIDE SEQUENCE [LARGE SCALE GENOMIC DNA]</scope>
    <source>
        <strain evidence="13 14">DSM 1651</strain>
    </source>
</reference>
<keyword evidence="9 12" id="KW-0472">Membrane</keyword>
<evidence type="ECO:0000256" key="9">
    <source>
        <dbReference type="ARBA" id="ARBA00023136"/>
    </source>
</evidence>
<dbReference type="UniPathway" id="UPA00940"/>
<dbReference type="RefSeq" id="WP_110270684.1">
    <property type="nucleotide sequence ID" value="NZ_CP029289.2"/>
</dbReference>
<evidence type="ECO:0000256" key="12">
    <source>
        <dbReference type="HAMAP-Rule" id="MF_01286"/>
    </source>
</evidence>
<dbReference type="InterPro" id="IPR000537">
    <property type="entry name" value="UbiA_prenyltransferase"/>
</dbReference>
<evidence type="ECO:0000256" key="8">
    <source>
        <dbReference type="ARBA" id="ARBA00023098"/>
    </source>
</evidence>
<accession>A0A2U9IFJ4</accession>
<evidence type="ECO:0000256" key="1">
    <source>
        <dbReference type="ARBA" id="ARBA00004651"/>
    </source>
</evidence>
<keyword evidence="6 12" id="KW-0460">Magnesium</keyword>
<dbReference type="GO" id="GO:0000287">
    <property type="term" value="F:magnesium ion binding"/>
    <property type="evidence" value="ECO:0007669"/>
    <property type="project" value="UniProtKB-UniRule"/>
</dbReference>
<feature type="transmembrane region" description="Helical" evidence="12">
    <location>
        <begin position="37"/>
        <end position="58"/>
    </location>
</feature>
<dbReference type="EC" id="2.5.1.42" evidence="12"/>
<keyword evidence="14" id="KW-1185">Reference proteome</keyword>
<evidence type="ECO:0000256" key="7">
    <source>
        <dbReference type="ARBA" id="ARBA00022989"/>
    </source>
</evidence>
<comment type="catalytic activity">
    <reaction evidence="12">
        <text>sn-3-O-(geranylgeranyl)glycerol 1-phosphate + (2E,6E,10E)-geranylgeranyl diphosphate = 2,3-bis-O-(geranylgeranyl)-sn-glycerol 1-phosphate + diphosphate</text>
        <dbReference type="Rhea" id="RHEA:18109"/>
        <dbReference type="ChEBI" id="CHEBI:33019"/>
        <dbReference type="ChEBI" id="CHEBI:57677"/>
        <dbReference type="ChEBI" id="CHEBI:58756"/>
        <dbReference type="ChEBI" id="CHEBI:58837"/>
        <dbReference type="EC" id="2.5.1.42"/>
    </reaction>
</comment>
<dbReference type="GeneID" id="36832392"/>
<evidence type="ECO:0000256" key="3">
    <source>
        <dbReference type="ARBA" id="ARBA00022516"/>
    </source>
</evidence>
<feature type="transmembrane region" description="Helical" evidence="12">
    <location>
        <begin position="102"/>
        <end position="119"/>
    </location>
</feature>
<dbReference type="GO" id="GO:0046474">
    <property type="term" value="P:glycerophospholipid biosynthetic process"/>
    <property type="evidence" value="ECO:0007669"/>
    <property type="project" value="UniProtKB-UniRule"/>
</dbReference>
<feature type="transmembrane region" description="Helical" evidence="12">
    <location>
        <begin position="186"/>
        <end position="213"/>
    </location>
</feature>